<sequence length="478" mass="52401">MYCGRYQATPFSRREMLARCANGFGALALTALMREPAFGADVAARATSGPLAVKPSHYPAKAKNVIFLYMDGGPSQMDTFDPKPLLDREHGQPIKVKTHPTQFNNVGTVLKCPWKFRQYGESGIPVSDLFPHVAQHVDELAIIRSMVSNFSEHTAANYFLHTGSGLQGRPSHGAWTTYGLGSECQNLPGFVVLNGGLIPPGGMDCFSNGFLPAAYQGSLFRPSAEAIANIRPGEASPDLQRRKLDLLRELDRGVVDRMGKQDSLEAAIGNYELAYKMQATVPELTSLEGESPATRRLYGLDDAFEPTRIFARECLLARRLVERGVRFVEVLCPSVGHDRWDQHSDLKGGHERNALAVDRPIAGLLRDLKARGLLESTLVFWGGEFGRTPMAQGSDGRDHNPYGFTVWLAGGGVKGGTIYGATDDYGYHAVENKVEIHDLHATMLHLLGMDHTRLTVRFGGRDMRLTDVHGEIVKGIVA</sequence>
<organism evidence="1 2">
    <name type="scientific">Paludisphaera borealis</name>
    <dbReference type="NCBI Taxonomy" id="1387353"/>
    <lineage>
        <taxon>Bacteria</taxon>
        <taxon>Pseudomonadati</taxon>
        <taxon>Planctomycetota</taxon>
        <taxon>Planctomycetia</taxon>
        <taxon>Isosphaerales</taxon>
        <taxon>Isosphaeraceae</taxon>
        <taxon>Paludisphaera</taxon>
    </lineage>
</organism>
<dbReference type="EMBL" id="CP019082">
    <property type="protein sequence ID" value="APW63837.1"/>
    <property type="molecule type" value="Genomic_DNA"/>
</dbReference>
<dbReference type="PANTHER" id="PTHR43737">
    <property type="entry name" value="BLL7424 PROTEIN"/>
    <property type="match status" value="1"/>
</dbReference>
<dbReference type="Proteomes" id="UP000186309">
    <property type="component" value="Chromosome"/>
</dbReference>
<accession>A0A1U7CY12</accession>
<dbReference type="SUPFAM" id="SSF53649">
    <property type="entry name" value="Alkaline phosphatase-like"/>
    <property type="match status" value="1"/>
</dbReference>
<dbReference type="AlphaFoldDB" id="A0A1U7CY12"/>
<reference evidence="2" key="1">
    <citation type="submission" date="2016-12" db="EMBL/GenBank/DDBJ databases">
        <title>Comparative genomics of four Isosphaeraceae planctomycetes: a common pool of plasmids and glycoside hydrolase genes.</title>
        <authorList>
            <person name="Ivanova A."/>
        </authorList>
    </citation>
    <scope>NUCLEOTIDE SEQUENCE [LARGE SCALE GENOMIC DNA]</scope>
    <source>
        <strain evidence="2">PX4</strain>
    </source>
</reference>
<dbReference type="STRING" id="1387353.BSF38_05416"/>
<evidence type="ECO:0008006" key="3">
    <source>
        <dbReference type="Google" id="ProtNLM"/>
    </source>
</evidence>
<protein>
    <recommendedName>
        <fullName evidence="3">Sulfatase</fullName>
    </recommendedName>
</protein>
<dbReference type="InterPro" id="IPR010869">
    <property type="entry name" value="DUF1501"/>
</dbReference>
<keyword evidence="2" id="KW-1185">Reference proteome</keyword>
<evidence type="ECO:0000313" key="1">
    <source>
        <dbReference type="EMBL" id="APW63837.1"/>
    </source>
</evidence>
<dbReference type="InterPro" id="IPR017850">
    <property type="entry name" value="Alkaline_phosphatase_core_sf"/>
</dbReference>
<dbReference type="KEGG" id="pbor:BSF38_05416"/>
<dbReference type="RefSeq" id="WP_076351512.1">
    <property type="nucleotide sequence ID" value="NZ_CP019082.1"/>
</dbReference>
<dbReference type="PANTHER" id="PTHR43737:SF1">
    <property type="entry name" value="DUF1501 DOMAIN-CONTAINING PROTEIN"/>
    <property type="match status" value="1"/>
</dbReference>
<gene>
    <name evidence="1" type="ORF">BSF38_05416</name>
</gene>
<proteinExistence type="predicted"/>
<evidence type="ECO:0000313" key="2">
    <source>
        <dbReference type="Proteomes" id="UP000186309"/>
    </source>
</evidence>
<dbReference type="Pfam" id="PF07394">
    <property type="entry name" value="DUF1501"/>
    <property type="match status" value="1"/>
</dbReference>
<name>A0A1U7CY12_9BACT</name>
<dbReference type="OrthoDB" id="127333at2"/>